<gene>
    <name evidence="8" type="ORF">Dda_1601</name>
</gene>
<dbReference type="AlphaFoldDB" id="A0AAD6J3D2"/>
<keyword evidence="3" id="KW-0274">FAD</keyword>
<dbReference type="InterPro" id="IPR016169">
    <property type="entry name" value="FAD-bd_PCMH_sub2"/>
</dbReference>
<feature type="domain" description="FAD-binding PCMH-type" evidence="7">
    <location>
        <begin position="103"/>
        <end position="295"/>
    </location>
</feature>
<dbReference type="Pfam" id="PF02913">
    <property type="entry name" value="FAD-oxidase_C"/>
    <property type="match status" value="1"/>
</dbReference>
<dbReference type="Gene3D" id="3.40.462.10">
    <property type="entry name" value="FAD-linked oxidases, C-terminal domain"/>
    <property type="match status" value="2"/>
</dbReference>
<evidence type="ECO:0000313" key="9">
    <source>
        <dbReference type="Proteomes" id="UP001221413"/>
    </source>
</evidence>
<keyword evidence="5" id="KW-0503">Monooxygenase</keyword>
<dbReference type="Gene3D" id="3.30.465.10">
    <property type="match status" value="1"/>
</dbReference>
<dbReference type="GO" id="GO:0004497">
    <property type="term" value="F:monooxygenase activity"/>
    <property type="evidence" value="ECO:0007669"/>
    <property type="project" value="UniProtKB-KW"/>
</dbReference>
<dbReference type="PANTHER" id="PTHR13789">
    <property type="entry name" value="MONOOXYGENASE"/>
    <property type="match status" value="1"/>
</dbReference>
<reference evidence="8" key="1">
    <citation type="submission" date="2023-01" db="EMBL/GenBank/DDBJ databases">
        <title>The chitinases involved in constricting ring structure development in the nematode-trapping fungus Drechslerella dactyloides.</title>
        <authorList>
            <person name="Wang R."/>
            <person name="Zhang L."/>
            <person name="Tang P."/>
            <person name="Li S."/>
            <person name="Liang L."/>
        </authorList>
    </citation>
    <scope>NUCLEOTIDE SEQUENCE</scope>
    <source>
        <strain evidence="8">YMF1.00031</strain>
    </source>
</reference>
<dbReference type="GO" id="GO:0071949">
    <property type="term" value="F:FAD binding"/>
    <property type="evidence" value="ECO:0007669"/>
    <property type="project" value="InterPro"/>
</dbReference>
<evidence type="ECO:0000259" key="7">
    <source>
        <dbReference type="PROSITE" id="PS51387"/>
    </source>
</evidence>
<dbReference type="InterPro" id="IPR006094">
    <property type="entry name" value="Oxid_FAD_bind_N"/>
</dbReference>
<evidence type="ECO:0000256" key="5">
    <source>
        <dbReference type="ARBA" id="ARBA00023033"/>
    </source>
</evidence>
<dbReference type="InterPro" id="IPR016164">
    <property type="entry name" value="FAD-linked_Oxase-like_C"/>
</dbReference>
<evidence type="ECO:0000256" key="2">
    <source>
        <dbReference type="ARBA" id="ARBA00022630"/>
    </source>
</evidence>
<dbReference type="InterPro" id="IPR002938">
    <property type="entry name" value="FAD-bd"/>
</dbReference>
<evidence type="ECO:0000256" key="6">
    <source>
        <dbReference type="SAM" id="MobiDB-lite"/>
    </source>
</evidence>
<dbReference type="Gene3D" id="1.10.45.10">
    <property type="entry name" value="Vanillyl-alcohol Oxidase, Chain A, domain 4"/>
    <property type="match status" value="1"/>
</dbReference>
<keyword evidence="2" id="KW-0285">Flavoprotein</keyword>
<dbReference type="InterPro" id="IPR016171">
    <property type="entry name" value="Vanillyl_alc_oxidase_C-sub2"/>
</dbReference>
<organism evidence="8 9">
    <name type="scientific">Drechslerella dactyloides</name>
    <name type="common">Nematode-trapping fungus</name>
    <name type="synonym">Arthrobotrys dactyloides</name>
    <dbReference type="NCBI Taxonomy" id="74499"/>
    <lineage>
        <taxon>Eukaryota</taxon>
        <taxon>Fungi</taxon>
        <taxon>Dikarya</taxon>
        <taxon>Ascomycota</taxon>
        <taxon>Pezizomycotina</taxon>
        <taxon>Orbiliomycetes</taxon>
        <taxon>Orbiliales</taxon>
        <taxon>Orbiliaceae</taxon>
        <taxon>Drechslerella</taxon>
    </lineage>
</organism>
<dbReference type="InterPro" id="IPR050493">
    <property type="entry name" value="FAD-dep_Monooxygenase_BioMet"/>
</dbReference>
<dbReference type="InterPro" id="IPR016170">
    <property type="entry name" value="Cytok_DH_C_sf"/>
</dbReference>
<dbReference type="SUPFAM" id="SSF54373">
    <property type="entry name" value="FAD-linked reductases, C-terminal domain"/>
    <property type="match status" value="1"/>
</dbReference>
<dbReference type="PROSITE" id="PS51387">
    <property type="entry name" value="FAD_PCMH"/>
    <property type="match status" value="1"/>
</dbReference>
<dbReference type="EMBL" id="JAQGDS010000002">
    <property type="protein sequence ID" value="KAJ6263042.1"/>
    <property type="molecule type" value="Genomic_DNA"/>
</dbReference>
<dbReference type="Pfam" id="PF01494">
    <property type="entry name" value="FAD_binding_3"/>
    <property type="match status" value="1"/>
</dbReference>
<dbReference type="PANTHER" id="PTHR13789:SF236">
    <property type="entry name" value="MONOOXYGENASE, PUTATIVE (AFU_ORTHOLOGUE AFUA_6G12060)-RELATED"/>
    <property type="match status" value="1"/>
</dbReference>
<comment type="caution">
    <text evidence="8">The sequence shown here is derived from an EMBL/GenBank/DDBJ whole genome shotgun (WGS) entry which is preliminary data.</text>
</comment>
<comment type="similarity">
    <text evidence="1">Belongs to the paxM FAD-dependent monooxygenase family.</text>
</comment>
<dbReference type="InterPro" id="IPR016167">
    <property type="entry name" value="FAD-bd_PCMH_sub1"/>
</dbReference>
<name>A0AAD6J3D2_DREDA</name>
<dbReference type="SUPFAM" id="SSF51905">
    <property type="entry name" value="FAD/NAD(P)-binding domain"/>
    <property type="match status" value="1"/>
</dbReference>
<evidence type="ECO:0000256" key="1">
    <source>
        <dbReference type="ARBA" id="ARBA00007992"/>
    </source>
</evidence>
<dbReference type="Gene3D" id="3.30.43.10">
    <property type="entry name" value="Uridine Diphospho-n-acetylenolpyruvylglucosamine Reductase, domain 2"/>
    <property type="match status" value="1"/>
</dbReference>
<dbReference type="SUPFAM" id="SSF56176">
    <property type="entry name" value="FAD-binding/transporter-associated domain-like"/>
    <property type="match status" value="1"/>
</dbReference>
<dbReference type="InterPro" id="IPR036188">
    <property type="entry name" value="FAD/NAD-bd_sf"/>
</dbReference>
<evidence type="ECO:0000313" key="8">
    <source>
        <dbReference type="EMBL" id="KAJ6263042.1"/>
    </source>
</evidence>
<dbReference type="Pfam" id="PF01565">
    <property type="entry name" value="FAD_binding_4"/>
    <property type="match status" value="1"/>
</dbReference>
<protein>
    <submittedName>
        <fullName evidence="8">Vanillyl-alcohol oxidase</fullName>
    </submittedName>
</protein>
<keyword evidence="4" id="KW-0560">Oxidoreductase</keyword>
<dbReference type="Proteomes" id="UP001221413">
    <property type="component" value="Unassembled WGS sequence"/>
</dbReference>
<keyword evidence="9" id="KW-1185">Reference proteome</keyword>
<evidence type="ECO:0000256" key="3">
    <source>
        <dbReference type="ARBA" id="ARBA00022827"/>
    </source>
</evidence>
<dbReference type="InterPro" id="IPR036318">
    <property type="entry name" value="FAD-bd_PCMH-like_sf"/>
</dbReference>
<proteinExistence type="inferred from homology"/>
<dbReference type="SUPFAM" id="SSF55103">
    <property type="entry name" value="FAD-linked oxidases, C-terminal domain"/>
    <property type="match status" value="1"/>
</dbReference>
<accession>A0AAD6J3D2</accession>
<dbReference type="InterPro" id="IPR016166">
    <property type="entry name" value="FAD-bd_PCMH"/>
</dbReference>
<dbReference type="PRINTS" id="PR00420">
    <property type="entry name" value="RNGMNOXGNASE"/>
</dbReference>
<sequence>MASSRIPTLNDKHSGTPERLLEDAKAAKSRLYSNRTVPESRPRQKEVPVLPPDVDRTTFNQAIGDLKRLLGDENVEVNDKPLVDGWYMEHPNTHDAFHILEQEDLVSCATAYPGSTEDVQKIVKWANRYLIPIYPISMGRNLGYGGAAPRLHGSLLIDLGKRMDKVLKIDGHNASCLVEPGVSYFALYEEVQKSGHPLWIDTPDLGGGSAVGNALDRGVGYTPYGDHFANHCGMEVVLPNGEVLRTGMGSLPGTNGDDNPCWQAFQHNYGPSIDGMFTQSNFGIVTKMGVWLMPATGHQSFMVSFPREDDFEQIIEIIRPLALNRVIGNVPQIRSVVQELAVTGKPRTAFYDKKTPIPRDVIRQHTRNMPIGDVAWLFYGTVYGDDETRERSLKLIKDSFVKIPGAQFKLPQDLPPDHYLHDRVKVCSGTPVLRDLDWLNWVPNAAHLFFSPIVPTKGRDARLVHELVTNLHNKWGFDSFPTQSTSVIPNPTIQIIRLTAHMIANIALTFRYCMGLEPCSWCVLGRELHYIANIVYDRSDADAKRRAIGLMREMIAKAADEGYGEYRTHLIFQDQVAATYGWNNQALNGFVECIKDALDPNSIMAPGRSGIWGRRYKNLIIIGAGLGGCAAALAMKHQDFHVTVFEKIKHFMRLGDSLGLGENALKLLKRWGLHEQLIRIGNRSPDMHIRRWDNGKVLATQPLMDMAGYIGHRGDYHQAFLQRVAEVGIEVRMGHNVISFNQDKPSVTLEDGREFEADIIIGADGIKSQTRELVLGFADKPKSSGYACYRAYFKGDILHDIPQCKPILQRDCVNIWIGPDMHLVQNTLRDGEEFNWILTHRDDEDIAESWFQPGDMGKVRELIKDWDPMIVSAVNVTPACLDWKICYRDPIPTWVSAGHKVALLGDSCHAHLPTSAQGASQATESAAVLALCLKLAGKEKVPLATRVYEKLRFERVRQAQLNGEDVRDRWHSCLKNLDEGKEINPDDVKMKNRWLYVFDAEEDTLARWAEVSAIVQKELDENRITPLFDSSMGPTRELELYDAFGNRKTDSTKRISKKQQPLAAH</sequence>
<dbReference type="InterPro" id="IPR004113">
    <property type="entry name" value="FAD-bd_oxidored_4_C"/>
</dbReference>
<evidence type="ECO:0000256" key="4">
    <source>
        <dbReference type="ARBA" id="ARBA00023002"/>
    </source>
</evidence>
<dbReference type="Gene3D" id="3.50.50.60">
    <property type="entry name" value="FAD/NAD(P)-binding domain"/>
    <property type="match status" value="1"/>
</dbReference>
<feature type="region of interest" description="Disordered" evidence="6">
    <location>
        <begin position="28"/>
        <end position="50"/>
    </location>
</feature>